<dbReference type="Gene3D" id="3.40.190.10">
    <property type="entry name" value="Periplasmic binding protein-like II"/>
    <property type="match status" value="2"/>
</dbReference>
<name>A0ABU0BNT9_9HYPH</name>
<proteinExistence type="predicted"/>
<comment type="caution">
    <text evidence="1">The sequence shown here is derived from an EMBL/GenBank/DDBJ whole genome shotgun (WGS) entry which is preliminary data.</text>
</comment>
<dbReference type="Proteomes" id="UP001230207">
    <property type="component" value="Unassembled WGS sequence"/>
</dbReference>
<gene>
    <name evidence="1" type="ORF">QO002_001238</name>
</gene>
<dbReference type="SUPFAM" id="SSF53850">
    <property type="entry name" value="Periplasmic binding protein-like II"/>
    <property type="match status" value="1"/>
</dbReference>
<dbReference type="PANTHER" id="PTHR30024:SF2">
    <property type="entry name" value="ABC TRANSPORTER SUBSTRATE-BINDING PROTEIN"/>
    <property type="match status" value="1"/>
</dbReference>
<protein>
    <submittedName>
        <fullName evidence="1">NitT/TauT family transport system substrate-binding protein</fullName>
    </submittedName>
</protein>
<dbReference type="PANTHER" id="PTHR30024">
    <property type="entry name" value="ALIPHATIC SULFONATES-BINDING PROTEIN-RELATED"/>
    <property type="match status" value="1"/>
</dbReference>
<accession>A0ABU0BNT9</accession>
<reference evidence="1 2" key="1">
    <citation type="submission" date="2023-07" db="EMBL/GenBank/DDBJ databases">
        <title>Genomic Encyclopedia of Type Strains, Phase IV (KMG-IV): sequencing the most valuable type-strain genomes for metagenomic binning, comparative biology and taxonomic classification.</title>
        <authorList>
            <person name="Goeker M."/>
        </authorList>
    </citation>
    <scope>NUCLEOTIDE SEQUENCE [LARGE SCALE GENOMIC DNA]</scope>
    <source>
        <strain evidence="1 2">DSM 1112</strain>
    </source>
</reference>
<dbReference type="RefSeq" id="WP_307227684.1">
    <property type="nucleotide sequence ID" value="NZ_JAUSVF010000001.1"/>
</dbReference>
<evidence type="ECO:0000313" key="1">
    <source>
        <dbReference type="EMBL" id="MDQ0319100.1"/>
    </source>
</evidence>
<evidence type="ECO:0000313" key="2">
    <source>
        <dbReference type="Proteomes" id="UP001230207"/>
    </source>
</evidence>
<dbReference type="EMBL" id="JAUSVF010000001">
    <property type="protein sequence ID" value="MDQ0319100.1"/>
    <property type="molecule type" value="Genomic_DNA"/>
</dbReference>
<dbReference type="Pfam" id="PF13379">
    <property type="entry name" value="NMT1_2"/>
    <property type="match status" value="1"/>
</dbReference>
<organism evidence="1 2">
    <name type="scientific">Pararhizobium capsulatum DSM 1112</name>
    <dbReference type="NCBI Taxonomy" id="1121113"/>
    <lineage>
        <taxon>Bacteria</taxon>
        <taxon>Pseudomonadati</taxon>
        <taxon>Pseudomonadota</taxon>
        <taxon>Alphaproteobacteria</taxon>
        <taxon>Hyphomicrobiales</taxon>
        <taxon>Rhizobiaceae</taxon>
        <taxon>Rhizobium/Agrobacterium group</taxon>
        <taxon>Pararhizobium</taxon>
    </lineage>
</organism>
<keyword evidence="2" id="KW-1185">Reference proteome</keyword>
<sequence length="334" mass="35566">MNAFKKFLVSTAVAVSVSVGLGGLAQAAELRIAGGVGILFAPIHVMKQAQLLEKHAKEMGQDLTLEMLSFPSGSAVTDALLSGNVDVVAAGLSNALLLWSRTNGDVKAVAAVSGTKSVLVSKDPDVKTLKDFKETSRISVSSLKVSNQAIYLQMALDKEFGDATKFDPMMVQLGFADGVQSMMNPQGPTDAIFAGPPYYQKLLKEPNMHAVLTTLDVAGPTTNLLAFTTTAYHDGNPEAIKVFLAALKEAQELINREPKKAAELYLASTKEKFTVDELAAMFAEEGNVFQSMPLGVHQTAAFMAKIGLIKDSPASWRDFFFADLQSTEGAAAAN</sequence>